<evidence type="ECO:0000313" key="1">
    <source>
        <dbReference type="EnsemblPlants" id="ONIVA03G26690.1"/>
    </source>
</evidence>
<dbReference type="Gramene" id="ONIVA03G26690.1">
    <property type="protein sequence ID" value="ONIVA03G26690.1"/>
    <property type="gene ID" value="ONIVA03G26690"/>
</dbReference>
<dbReference type="EnsemblPlants" id="ONIVA03G26690.1">
    <property type="protein sequence ID" value="ONIVA03G26690.1"/>
    <property type="gene ID" value="ONIVA03G26690"/>
</dbReference>
<reference evidence="1" key="2">
    <citation type="submission" date="2018-04" db="EMBL/GenBank/DDBJ databases">
        <title>OnivRS2 (Oryza nivara Reference Sequence Version 2).</title>
        <authorList>
            <person name="Zhang J."/>
            <person name="Kudrna D."/>
            <person name="Lee S."/>
            <person name="Talag J."/>
            <person name="Rajasekar S."/>
            <person name="Welchert J."/>
            <person name="Hsing Y.-I."/>
            <person name="Wing R.A."/>
        </authorList>
    </citation>
    <scope>NUCLEOTIDE SEQUENCE [LARGE SCALE GENOMIC DNA]</scope>
    <source>
        <strain evidence="1">SL10</strain>
    </source>
</reference>
<organism evidence="1">
    <name type="scientific">Oryza nivara</name>
    <name type="common">Indian wild rice</name>
    <name type="synonym">Oryza sativa f. spontanea</name>
    <dbReference type="NCBI Taxonomy" id="4536"/>
    <lineage>
        <taxon>Eukaryota</taxon>
        <taxon>Viridiplantae</taxon>
        <taxon>Streptophyta</taxon>
        <taxon>Embryophyta</taxon>
        <taxon>Tracheophyta</taxon>
        <taxon>Spermatophyta</taxon>
        <taxon>Magnoliopsida</taxon>
        <taxon>Liliopsida</taxon>
        <taxon>Poales</taxon>
        <taxon>Poaceae</taxon>
        <taxon>BOP clade</taxon>
        <taxon>Oryzoideae</taxon>
        <taxon>Oryzeae</taxon>
        <taxon>Oryzinae</taxon>
        <taxon>Oryza</taxon>
    </lineage>
</organism>
<dbReference type="AlphaFoldDB" id="A0A0E0GQD8"/>
<reference evidence="1" key="1">
    <citation type="submission" date="2015-04" db="UniProtKB">
        <authorList>
            <consortium name="EnsemblPlants"/>
        </authorList>
    </citation>
    <scope>IDENTIFICATION</scope>
    <source>
        <strain evidence="1">SL10</strain>
    </source>
</reference>
<dbReference type="HOGENOM" id="CLU_2982437_0_0_1"/>
<proteinExistence type="predicted"/>
<sequence length="59" mass="6566">MAPGNLNTALTPKNDRWTIKVEVIRLCEAVNPTMADDFYGQLNTCLYLKAIGEPLQAKN</sequence>
<dbReference type="Proteomes" id="UP000006591">
    <property type="component" value="Chromosome 3"/>
</dbReference>
<protein>
    <submittedName>
        <fullName evidence="1">Uncharacterized protein</fullName>
    </submittedName>
</protein>
<name>A0A0E0GQD8_ORYNI</name>
<accession>A0A0E0GQD8</accession>
<dbReference type="OMA" id="NTCLYLK"/>
<evidence type="ECO:0000313" key="2">
    <source>
        <dbReference type="Proteomes" id="UP000006591"/>
    </source>
</evidence>
<keyword evidence="2" id="KW-1185">Reference proteome</keyword>